<feature type="transmembrane region" description="Helical" evidence="5">
    <location>
        <begin position="353"/>
        <end position="370"/>
    </location>
</feature>
<protein>
    <submittedName>
        <fullName evidence="7">ABC transporter permease</fullName>
    </submittedName>
</protein>
<proteinExistence type="predicted"/>
<dbReference type="InterPro" id="IPR013525">
    <property type="entry name" value="ABC2_TM"/>
</dbReference>
<evidence type="ECO:0000256" key="5">
    <source>
        <dbReference type="SAM" id="Phobius"/>
    </source>
</evidence>
<keyword evidence="8" id="KW-1185">Reference proteome</keyword>
<reference evidence="7 8" key="1">
    <citation type="journal article" date="2007" name="Int. J. Syst. Evol. Microbiol.">
        <title>Oceanobacillus profundus sp. nov., isolated from a deep-sea sediment core.</title>
        <authorList>
            <person name="Kim Y.G."/>
            <person name="Choi D.H."/>
            <person name="Hyun S."/>
            <person name="Cho B.C."/>
        </authorList>
    </citation>
    <scope>NUCLEOTIDE SEQUENCE [LARGE SCALE GENOMIC DNA]</scope>
    <source>
        <strain evidence="7 8">DSM 18246</strain>
    </source>
</reference>
<dbReference type="Gene3D" id="3.40.1710.10">
    <property type="entry name" value="abc type-2 transporter like domain"/>
    <property type="match status" value="1"/>
</dbReference>
<organism evidence="7 8">
    <name type="scientific">Oceanobacillus profundus</name>
    <dbReference type="NCBI Taxonomy" id="372463"/>
    <lineage>
        <taxon>Bacteria</taxon>
        <taxon>Bacillati</taxon>
        <taxon>Bacillota</taxon>
        <taxon>Bacilli</taxon>
        <taxon>Bacillales</taxon>
        <taxon>Bacillaceae</taxon>
        <taxon>Oceanobacillus</taxon>
    </lineage>
</organism>
<dbReference type="RefSeq" id="WP_118889060.1">
    <property type="nucleotide sequence ID" value="NZ_PHUT01000004.1"/>
</dbReference>
<dbReference type="OrthoDB" id="2417739at2"/>
<evidence type="ECO:0000256" key="3">
    <source>
        <dbReference type="ARBA" id="ARBA00022989"/>
    </source>
</evidence>
<feature type="transmembrane region" description="Helical" evidence="5">
    <location>
        <begin position="245"/>
        <end position="268"/>
    </location>
</feature>
<evidence type="ECO:0000313" key="8">
    <source>
        <dbReference type="Proteomes" id="UP000285456"/>
    </source>
</evidence>
<keyword evidence="2 5" id="KW-0812">Transmembrane</keyword>
<keyword evidence="3 5" id="KW-1133">Transmembrane helix</keyword>
<comment type="subcellular location">
    <subcellularLocation>
        <location evidence="1">Membrane</location>
        <topology evidence="1">Multi-pass membrane protein</topology>
    </subcellularLocation>
</comment>
<feature type="transmembrane region" description="Helical" evidence="5">
    <location>
        <begin position="280"/>
        <end position="300"/>
    </location>
</feature>
<dbReference type="GO" id="GO:0140359">
    <property type="term" value="F:ABC-type transporter activity"/>
    <property type="evidence" value="ECO:0007669"/>
    <property type="project" value="InterPro"/>
</dbReference>
<dbReference type="AlphaFoldDB" id="A0A417YIY4"/>
<dbReference type="EMBL" id="QWEH01000004">
    <property type="protein sequence ID" value="RHW32979.1"/>
    <property type="molecule type" value="Genomic_DNA"/>
</dbReference>
<dbReference type="GO" id="GO:0016020">
    <property type="term" value="C:membrane"/>
    <property type="evidence" value="ECO:0007669"/>
    <property type="project" value="UniProtKB-SubCell"/>
</dbReference>
<accession>A0A417YIY4</accession>
<sequence>MMSIIHTRLMHWKKHWISHLFWFLLPILATVCMIQITNVVQEDSKIPIGMVVKEDSELANSLLETMKSSPLLRVYELSESEARSQIESHELDSAFIIEDGYEAKILHGSRNRLITSYQSNLSFAYTPIREMLISYVQQDTGKVKAAHTITDLQERLQPEAMVSFDEIIAKTNEIQAQENLLATTFSSYNDEGVGMKNDISILNTWGLWAIFSILSTLLLTDWLIKERRPGLMPRFAFMRFTYKNYAIQNLGFYVIAFLLFDGLSIVVFKQLLSESIDFNLIGAIISFRILISTSAFLLALLFKNSYFYYSVSFILVLFLIILSGAILPIDGLTKRFPWLLDANPIQPFLDQTFWNPWLLVPLALVSIWIAKGEKLNA</sequence>
<name>A0A417YIY4_9BACI</name>
<evidence type="ECO:0000259" key="6">
    <source>
        <dbReference type="Pfam" id="PF12698"/>
    </source>
</evidence>
<feature type="domain" description="ABC-2 type transporter transmembrane" evidence="6">
    <location>
        <begin position="21"/>
        <end position="350"/>
    </location>
</feature>
<dbReference type="Pfam" id="PF12698">
    <property type="entry name" value="ABC2_membrane_3"/>
    <property type="match status" value="1"/>
</dbReference>
<comment type="caution">
    <text evidence="7">The sequence shown here is derived from an EMBL/GenBank/DDBJ whole genome shotgun (WGS) entry which is preliminary data.</text>
</comment>
<evidence type="ECO:0000313" key="7">
    <source>
        <dbReference type="EMBL" id="RHW32979.1"/>
    </source>
</evidence>
<evidence type="ECO:0000256" key="4">
    <source>
        <dbReference type="ARBA" id="ARBA00023136"/>
    </source>
</evidence>
<feature type="transmembrane region" description="Helical" evidence="5">
    <location>
        <begin position="307"/>
        <end position="329"/>
    </location>
</feature>
<gene>
    <name evidence="7" type="ORF">D1B32_07985</name>
</gene>
<keyword evidence="4 5" id="KW-0472">Membrane</keyword>
<evidence type="ECO:0000256" key="1">
    <source>
        <dbReference type="ARBA" id="ARBA00004141"/>
    </source>
</evidence>
<feature type="transmembrane region" description="Helical" evidence="5">
    <location>
        <begin position="205"/>
        <end position="224"/>
    </location>
</feature>
<dbReference type="Proteomes" id="UP000285456">
    <property type="component" value="Unassembled WGS sequence"/>
</dbReference>
<evidence type="ECO:0000256" key="2">
    <source>
        <dbReference type="ARBA" id="ARBA00022692"/>
    </source>
</evidence>